<dbReference type="Proteomes" id="UP000799440">
    <property type="component" value="Unassembled WGS sequence"/>
</dbReference>
<dbReference type="EMBL" id="MU006564">
    <property type="protein sequence ID" value="KAF2750076.1"/>
    <property type="molecule type" value="Genomic_DNA"/>
</dbReference>
<dbReference type="AlphaFoldDB" id="A0A6A6VJU0"/>
<feature type="compositionally biased region" description="Basic and acidic residues" evidence="1">
    <location>
        <begin position="162"/>
        <end position="171"/>
    </location>
</feature>
<feature type="transmembrane region" description="Helical" evidence="2">
    <location>
        <begin position="49"/>
        <end position="71"/>
    </location>
</feature>
<evidence type="ECO:0000256" key="1">
    <source>
        <dbReference type="SAM" id="MobiDB-lite"/>
    </source>
</evidence>
<keyword evidence="4" id="KW-1185">Reference proteome</keyword>
<gene>
    <name evidence="3" type="ORF">M011DRAFT_474557</name>
</gene>
<reference evidence="3" key="1">
    <citation type="journal article" date="2020" name="Stud. Mycol.">
        <title>101 Dothideomycetes genomes: a test case for predicting lifestyles and emergence of pathogens.</title>
        <authorList>
            <person name="Haridas S."/>
            <person name="Albert R."/>
            <person name="Binder M."/>
            <person name="Bloem J."/>
            <person name="Labutti K."/>
            <person name="Salamov A."/>
            <person name="Andreopoulos B."/>
            <person name="Baker S."/>
            <person name="Barry K."/>
            <person name="Bills G."/>
            <person name="Bluhm B."/>
            <person name="Cannon C."/>
            <person name="Castanera R."/>
            <person name="Culley D."/>
            <person name="Daum C."/>
            <person name="Ezra D."/>
            <person name="Gonzalez J."/>
            <person name="Henrissat B."/>
            <person name="Kuo A."/>
            <person name="Liang C."/>
            <person name="Lipzen A."/>
            <person name="Lutzoni F."/>
            <person name="Magnuson J."/>
            <person name="Mondo S."/>
            <person name="Nolan M."/>
            <person name="Ohm R."/>
            <person name="Pangilinan J."/>
            <person name="Park H.-J."/>
            <person name="Ramirez L."/>
            <person name="Alfaro M."/>
            <person name="Sun H."/>
            <person name="Tritt A."/>
            <person name="Yoshinaga Y."/>
            <person name="Zwiers L.-H."/>
            <person name="Turgeon B."/>
            <person name="Goodwin S."/>
            <person name="Spatafora J."/>
            <person name="Crous P."/>
            <person name="Grigoriev I."/>
        </authorList>
    </citation>
    <scope>NUCLEOTIDE SEQUENCE</scope>
    <source>
        <strain evidence="3">CBS 119925</strain>
    </source>
</reference>
<keyword evidence="2" id="KW-1133">Transmembrane helix</keyword>
<feature type="transmembrane region" description="Helical" evidence="2">
    <location>
        <begin position="83"/>
        <end position="103"/>
    </location>
</feature>
<feature type="transmembrane region" description="Helical" evidence="2">
    <location>
        <begin position="109"/>
        <end position="130"/>
    </location>
</feature>
<sequence>MALNQSRTRRTLDSALARYSNALDHTFPPERRQEMRATLREFAAENPKLAFFIAVQFAFSGLPLLLFLAFVTTAAVFSATVALVFTLLTAFVVTLAAAGVALLVLLPTLFLTTFAASFLFAWAMGGYYGIEWVKKRNMSASSRQTISNRVKHITSEAANKLRAIDEKKPESRTGNQELSSRSRPEGLPGDTRQDVPRHSQNLNATDGYNDPDAAGVKVSEAPELGLTEDFVKAGEVRTGGLRVELTEQDL</sequence>
<name>A0A6A6VJU0_9PLEO</name>
<evidence type="ECO:0000313" key="3">
    <source>
        <dbReference type="EMBL" id="KAF2750076.1"/>
    </source>
</evidence>
<organism evidence="3 4">
    <name type="scientific">Sporormia fimetaria CBS 119925</name>
    <dbReference type="NCBI Taxonomy" id="1340428"/>
    <lineage>
        <taxon>Eukaryota</taxon>
        <taxon>Fungi</taxon>
        <taxon>Dikarya</taxon>
        <taxon>Ascomycota</taxon>
        <taxon>Pezizomycotina</taxon>
        <taxon>Dothideomycetes</taxon>
        <taxon>Pleosporomycetidae</taxon>
        <taxon>Pleosporales</taxon>
        <taxon>Sporormiaceae</taxon>
        <taxon>Sporormia</taxon>
    </lineage>
</organism>
<keyword evidence="2" id="KW-0812">Transmembrane</keyword>
<proteinExistence type="predicted"/>
<evidence type="ECO:0000313" key="4">
    <source>
        <dbReference type="Proteomes" id="UP000799440"/>
    </source>
</evidence>
<protein>
    <submittedName>
        <fullName evidence="3">Uncharacterized protein</fullName>
    </submittedName>
</protein>
<evidence type="ECO:0000256" key="2">
    <source>
        <dbReference type="SAM" id="Phobius"/>
    </source>
</evidence>
<dbReference type="Pfam" id="PF16015">
    <property type="entry name" value="Promethin"/>
    <property type="match status" value="1"/>
</dbReference>
<accession>A0A6A6VJU0</accession>
<feature type="compositionally biased region" description="Polar residues" evidence="1">
    <location>
        <begin position="172"/>
        <end position="181"/>
    </location>
</feature>
<feature type="region of interest" description="Disordered" evidence="1">
    <location>
        <begin position="161"/>
        <end position="216"/>
    </location>
</feature>
<keyword evidence="2" id="KW-0472">Membrane</keyword>